<evidence type="ECO:0000256" key="3">
    <source>
        <dbReference type="ARBA" id="ARBA00023125"/>
    </source>
</evidence>
<evidence type="ECO:0000256" key="2">
    <source>
        <dbReference type="ARBA" id="ARBA00023015"/>
    </source>
</evidence>
<dbReference type="InterPro" id="IPR036390">
    <property type="entry name" value="WH_DNA-bd_sf"/>
</dbReference>
<dbReference type="SUPFAM" id="SSF46785">
    <property type="entry name" value="Winged helix' DNA-binding domain"/>
    <property type="match status" value="1"/>
</dbReference>
<dbReference type="PANTHER" id="PTHR30126">
    <property type="entry name" value="HTH-TYPE TRANSCRIPTIONAL REGULATOR"/>
    <property type="match status" value="1"/>
</dbReference>
<evidence type="ECO:0000313" key="7">
    <source>
        <dbReference type="Proteomes" id="UP000190092"/>
    </source>
</evidence>
<evidence type="ECO:0000259" key="5">
    <source>
        <dbReference type="PROSITE" id="PS50931"/>
    </source>
</evidence>
<comment type="similarity">
    <text evidence="1">Belongs to the LysR transcriptional regulatory family.</text>
</comment>
<evidence type="ECO:0000256" key="4">
    <source>
        <dbReference type="ARBA" id="ARBA00023163"/>
    </source>
</evidence>
<dbReference type="FunFam" id="1.10.10.10:FF:000001">
    <property type="entry name" value="LysR family transcriptional regulator"/>
    <property type="match status" value="1"/>
</dbReference>
<dbReference type="Pfam" id="PF00126">
    <property type="entry name" value="HTH_1"/>
    <property type="match status" value="1"/>
</dbReference>
<dbReference type="PROSITE" id="PS50931">
    <property type="entry name" value="HTH_LYSR"/>
    <property type="match status" value="1"/>
</dbReference>
<organism evidence="6 7">
    <name type="scientific">Enhydrobacter aerosaccus</name>
    <dbReference type="NCBI Taxonomy" id="225324"/>
    <lineage>
        <taxon>Bacteria</taxon>
        <taxon>Pseudomonadati</taxon>
        <taxon>Pseudomonadota</taxon>
        <taxon>Alphaproteobacteria</taxon>
        <taxon>Hyphomicrobiales</taxon>
        <taxon>Enhydrobacter</taxon>
    </lineage>
</organism>
<name>A0A1T4M201_9HYPH</name>
<proteinExistence type="inferred from homology"/>
<dbReference type="PRINTS" id="PR00039">
    <property type="entry name" value="HTHLYSR"/>
</dbReference>
<evidence type="ECO:0000313" key="6">
    <source>
        <dbReference type="EMBL" id="SJZ60983.1"/>
    </source>
</evidence>
<dbReference type="InterPro" id="IPR000847">
    <property type="entry name" value="LysR_HTH_N"/>
</dbReference>
<dbReference type="PANTHER" id="PTHR30126:SF40">
    <property type="entry name" value="HTH-TYPE TRANSCRIPTIONAL REGULATOR GLTR"/>
    <property type="match status" value="1"/>
</dbReference>
<keyword evidence="3 6" id="KW-0238">DNA-binding</keyword>
<keyword evidence="4" id="KW-0804">Transcription</keyword>
<dbReference type="Proteomes" id="UP000190092">
    <property type="component" value="Unassembled WGS sequence"/>
</dbReference>
<keyword evidence="2" id="KW-0805">Transcription regulation</keyword>
<dbReference type="GO" id="GO:0003700">
    <property type="term" value="F:DNA-binding transcription factor activity"/>
    <property type="evidence" value="ECO:0007669"/>
    <property type="project" value="InterPro"/>
</dbReference>
<evidence type="ECO:0000256" key="1">
    <source>
        <dbReference type="ARBA" id="ARBA00009437"/>
    </source>
</evidence>
<feature type="domain" description="HTH lysR-type" evidence="5">
    <location>
        <begin position="1"/>
        <end position="58"/>
    </location>
</feature>
<dbReference type="AlphaFoldDB" id="A0A1T4M201"/>
<dbReference type="SUPFAM" id="SSF53850">
    <property type="entry name" value="Periplasmic binding protein-like II"/>
    <property type="match status" value="1"/>
</dbReference>
<keyword evidence="7" id="KW-1185">Reference proteome</keyword>
<dbReference type="Gene3D" id="1.10.10.10">
    <property type="entry name" value="Winged helix-like DNA-binding domain superfamily/Winged helix DNA-binding domain"/>
    <property type="match status" value="1"/>
</dbReference>
<dbReference type="RefSeq" id="WP_085933421.1">
    <property type="nucleotide sequence ID" value="NZ_FUWJ01000001.1"/>
</dbReference>
<dbReference type="CDD" id="cd08442">
    <property type="entry name" value="PBP2_YofA_SoxR_like"/>
    <property type="match status" value="1"/>
</dbReference>
<dbReference type="STRING" id="225324.SAMN02745126_01838"/>
<sequence length="302" mass="32541">MDAADLRIFEAVARLGGMHKAAQELNTVQSNVTARIRFLEEELGVALFRRHSRGATLTHAGQQLLPYAVKVASTLAEAKRAVTDTDSPSGPLAIGSLETTASLRLPSVVAAFGRKYPEVKLSLRIGTNSTLIEQVLNHELDGAFVCAPIRHPDIKGNVAFHEELVVATASTVQSLEGVVTPGCKILIKAPGCAYRERLESWLEAQGVSQFDRLEFGTLDAIVGCVEAGLGFTMLPRSVLERANGRGNLQLHKLPPREGEVETLFIRRNDIYEFSALRAFLATTLSVQAGSALPNAEGSSGER</sequence>
<protein>
    <submittedName>
        <fullName evidence="6">DNA-binding transcriptional regulator, LysR family</fullName>
    </submittedName>
</protein>
<reference evidence="7" key="1">
    <citation type="submission" date="2017-02" db="EMBL/GenBank/DDBJ databases">
        <authorList>
            <person name="Varghese N."/>
            <person name="Submissions S."/>
        </authorList>
    </citation>
    <scope>NUCLEOTIDE SEQUENCE [LARGE SCALE GENOMIC DNA]</scope>
    <source>
        <strain evidence="7">ATCC 27094</strain>
    </source>
</reference>
<dbReference type="InterPro" id="IPR005119">
    <property type="entry name" value="LysR_subst-bd"/>
</dbReference>
<dbReference type="OrthoDB" id="8479357at2"/>
<dbReference type="InterPro" id="IPR036388">
    <property type="entry name" value="WH-like_DNA-bd_sf"/>
</dbReference>
<dbReference type="EMBL" id="FUWJ01000001">
    <property type="protein sequence ID" value="SJZ60983.1"/>
    <property type="molecule type" value="Genomic_DNA"/>
</dbReference>
<accession>A0A1T4M201</accession>
<dbReference type="GO" id="GO:0000976">
    <property type="term" value="F:transcription cis-regulatory region binding"/>
    <property type="evidence" value="ECO:0007669"/>
    <property type="project" value="TreeGrafter"/>
</dbReference>
<gene>
    <name evidence="6" type="ORF">SAMN02745126_01838</name>
</gene>
<dbReference type="Gene3D" id="3.40.190.290">
    <property type="match status" value="1"/>
</dbReference>
<dbReference type="Pfam" id="PF03466">
    <property type="entry name" value="LysR_substrate"/>
    <property type="match status" value="1"/>
</dbReference>